<dbReference type="OMA" id="FPWINIM"/>
<reference evidence="3" key="1">
    <citation type="journal article" date="2016" name="Genome Announc.">
        <title>Draft genome sequences of fungus Aspergillus calidoustus.</title>
        <authorList>
            <person name="Horn F."/>
            <person name="Linde J."/>
            <person name="Mattern D.J."/>
            <person name="Walther G."/>
            <person name="Guthke R."/>
            <person name="Scherlach K."/>
            <person name="Martin K."/>
            <person name="Brakhage A.A."/>
            <person name="Petzke L."/>
            <person name="Valiante V."/>
        </authorList>
    </citation>
    <scope>NUCLEOTIDE SEQUENCE [LARGE SCALE GENOMIC DNA]</scope>
    <source>
        <strain evidence="3">SF006504</strain>
    </source>
</reference>
<accession>A0A0U5GPC2</accession>
<evidence type="ECO:0000256" key="1">
    <source>
        <dbReference type="SAM" id="MobiDB-lite"/>
    </source>
</evidence>
<organism evidence="2 3">
    <name type="scientific">Aspergillus calidoustus</name>
    <dbReference type="NCBI Taxonomy" id="454130"/>
    <lineage>
        <taxon>Eukaryota</taxon>
        <taxon>Fungi</taxon>
        <taxon>Dikarya</taxon>
        <taxon>Ascomycota</taxon>
        <taxon>Pezizomycotina</taxon>
        <taxon>Eurotiomycetes</taxon>
        <taxon>Eurotiomycetidae</taxon>
        <taxon>Eurotiales</taxon>
        <taxon>Aspergillaceae</taxon>
        <taxon>Aspergillus</taxon>
        <taxon>Aspergillus subgen. Nidulantes</taxon>
    </lineage>
</organism>
<dbReference type="InterPro" id="IPR021833">
    <property type="entry name" value="DUF3425"/>
</dbReference>
<evidence type="ECO:0000313" key="2">
    <source>
        <dbReference type="EMBL" id="CEN60523.1"/>
    </source>
</evidence>
<dbReference type="AlphaFoldDB" id="A0A0U5GPC2"/>
<sequence>MFSTPRIMEHSVTLLSSTLSEDEANRVGVHPHHVDAEAEAETTAKKQRRKIQNRKNQRAHRLRTREQGPGSVQMLRPFQVRRWRVDEPDVCPSQGASTELSVATATSISPPQSHTHASTTMFTPERAGLIRGPPPTLLHAQTSLTAPSFIFPLSTDHLLHIIQYNVFRAFVSNKRTLNTLLTGWTDGPPSPTTCPISGPYRDDTTIYPLNPNIPLALVPTCLQQTRCHSLWINFFPFPRLRDNLIRRDGRFDHWELLQDLIGELMSATPD</sequence>
<dbReference type="OrthoDB" id="125347at2759"/>
<keyword evidence="3" id="KW-1185">Reference proteome</keyword>
<gene>
    <name evidence="2" type="ORF">ASPCAL02959</name>
</gene>
<dbReference type="EMBL" id="CDMC01000002">
    <property type="protein sequence ID" value="CEN60523.1"/>
    <property type="molecule type" value="Genomic_DNA"/>
</dbReference>
<dbReference type="Pfam" id="PF11905">
    <property type="entry name" value="DUF3425"/>
    <property type="match status" value="1"/>
</dbReference>
<feature type="region of interest" description="Disordered" evidence="1">
    <location>
        <begin position="37"/>
        <end position="68"/>
    </location>
</feature>
<dbReference type="PANTHER" id="PTHR38116">
    <property type="entry name" value="CHROMOSOME 7, WHOLE GENOME SHOTGUN SEQUENCE"/>
    <property type="match status" value="1"/>
</dbReference>
<name>A0A0U5GPC2_ASPCI</name>
<dbReference type="PANTHER" id="PTHR38116:SF1">
    <property type="entry name" value="BZIP DOMAIN-CONTAINING PROTEIN"/>
    <property type="match status" value="1"/>
</dbReference>
<dbReference type="Proteomes" id="UP000054771">
    <property type="component" value="Unassembled WGS sequence"/>
</dbReference>
<dbReference type="CDD" id="cd14688">
    <property type="entry name" value="bZIP_YAP"/>
    <property type="match status" value="1"/>
</dbReference>
<protein>
    <recommendedName>
        <fullName evidence="4">BZIP domain-containing protein</fullName>
    </recommendedName>
</protein>
<evidence type="ECO:0000313" key="3">
    <source>
        <dbReference type="Proteomes" id="UP000054771"/>
    </source>
</evidence>
<evidence type="ECO:0008006" key="4">
    <source>
        <dbReference type="Google" id="ProtNLM"/>
    </source>
</evidence>
<feature type="compositionally biased region" description="Basic residues" evidence="1">
    <location>
        <begin position="45"/>
        <end position="63"/>
    </location>
</feature>
<proteinExistence type="predicted"/>